<dbReference type="PANTHER" id="PTHR31300:SF2">
    <property type="entry name" value="LIPASE-LIKE PROTEIN"/>
    <property type="match status" value="1"/>
</dbReference>
<sequence>MIACSGHSVATLFRFGETAMSHRKTRLEEVWTIEEVAFNVPGLSLDYFIPPADLRHGCMGKAEDGENGRSSIYGDYKEKVTTFETSSNAGGRNMIWRVEV</sequence>
<comment type="caution">
    <text evidence="1">The sequence shown here is derived from an EMBL/GenBank/DDBJ whole genome shotgun (WGS) entry which is preliminary data.</text>
</comment>
<reference evidence="3 4" key="1">
    <citation type="journal article" date="2020" name="Nat. Food">
        <title>A phased Vanilla planifolia genome enables genetic improvement of flavour and production.</title>
        <authorList>
            <person name="Hasing T."/>
            <person name="Tang H."/>
            <person name="Brym M."/>
            <person name="Khazi F."/>
            <person name="Huang T."/>
            <person name="Chambers A.H."/>
        </authorList>
    </citation>
    <scope>NUCLEOTIDE SEQUENCE [LARGE SCALE GENOMIC DNA]</scope>
    <source>
        <tissue evidence="1">Leaf</tissue>
    </source>
</reference>
<dbReference type="EMBL" id="JADCNM010000074">
    <property type="protein sequence ID" value="KAG0451185.1"/>
    <property type="molecule type" value="Genomic_DNA"/>
</dbReference>
<dbReference type="Pfam" id="PF04788">
    <property type="entry name" value="DUF620"/>
    <property type="match status" value="1"/>
</dbReference>
<proteinExistence type="predicted"/>
<organism evidence="1 3">
    <name type="scientific">Vanilla planifolia</name>
    <name type="common">Vanilla</name>
    <dbReference type="NCBI Taxonomy" id="51239"/>
    <lineage>
        <taxon>Eukaryota</taxon>
        <taxon>Viridiplantae</taxon>
        <taxon>Streptophyta</taxon>
        <taxon>Embryophyta</taxon>
        <taxon>Tracheophyta</taxon>
        <taxon>Spermatophyta</taxon>
        <taxon>Magnoliopsida</taxon>
        <taxon>Liliopsida</taxon>
        <taxon>Asparagales</taxon>
        <taxon>Orchidaceae</taxon>
        <taxon>Vanilloideae</taxon>
        <taxon>Vanilleae</taxon>
        <taxon>Vanilla</taxon>
    </lineage>
</organism>
<evidence type="ECO:0000313" key="2">
    <source>
        <dbReference type="EMBL" id="KAG0451185.1"/>
    </source>
</evidence>
<dbReference type="OrthoDB" id="1432714at2759"/>
<accession>A0A835PEY0</accession>
<evidence type="ECO:0000313" key="1">
    <source>
        <dbReference type="EMBL" id="KAG0451140.1"/>
    </source>
</evidence>
<protein>
    <submittedName>
        <fullName evidence="1">Uncharacterized protein</fullName>
    </submittedName>
</protein>
<keyword evidence="3" id="KW-1185">Reference proteome</keyword>
<dbReference type="InterPro" id="IPR006873">
    <property type="entry name" value="DUF620"/>
</dbReference>
<evidence type="ECO:0000313" key="3">
    <source>
        <dbReference type="Proteomes" id="UP000636800"/>
    </source>
</evidence>
<dbReference type="PANTHER" id="PTHR31300">
    <property type="entry name" value="LIPASE"/>
    <property type="match status" value="1"/>
</dbReference>
<dbReference type="AlphaFoldDB" id="A0A835PEY0"/>
<dbReference type="EMBL" id="JADCNL010000073">
    <property type="protein sequence ID" value="KAG0451140.1"/>
    <property type="molecule type" value="Genomic_DNA"/>
</dbReference>
<dbReference type="Proteomes" id="UP000639772">
    <property type="component" value="Unassembled WGS sequence"/>
</dbReference>
<gene>
    <name evidence="2" type="ORF">HPP92_026341</name>
    <name evidence="1" type="ORF">HPP92_026563</name>
</gene>
<evidence type="ECO:0000313" key="4">
    <source>
        <dbReference type="Proteomes" id="UP000639772"/>
    </source>
</evidence>
<dbReference type="Proteomes" id="UP000636800">
    <property type="component" value="Unassembled WGS sequence"/>
</dbReference>
<name>A0A835PEY0_VANPL</name>